<accession>A0ACC0FWZ5</accession>
<protein>
    <submittedName>
        <fullName evidence="1">Uncharacterized protein</fullName>
    </submittedName>
</protein>
<proteinExistence type="predicted"/>
<sequence>MYLCNCVYACVSIYLDFPSMHPICAWFVGFVGLCGILDICLCMQADSFLDSLSGYLLIIVVEVCGFNVLGEIAN</sequence>
<organism evidence="1 2">
    <name type="scientific">Camellia lanceoleosa</name>
    <dbReference type="NCBI Taxonomy" id="1840588"/>
    <lineage>
        <taxon>Eukaryota</taxon>
        <taxon>Viridiplantae</taxon>
        <taxon>Streptophyta</taxon>
        <taxon>Embryophyta</taxon>
        <taxon>Tracheophyta</taxon>
        <taxon>Spermatophyta</taxon>
        <taxon>Magnoliopsida</taxon>
        <taxon>eudicotyledons</taxon>
        <taxon>Gunneridae</taxon>
        <taxon>Pentapetalae</taxon>
        <taxon>asterids</taxon>
        <taxon>Ericales</taxon>
        <taxon>Theaceae</taxon>
        <taxon>Camellia</taxon>
    </lineage>
</organism>
<evidence type="ECO:0000313" key="1">
    <source>
        <dbReference type="EMBL" id="KAI7992491.1"/>
    </source>
</evidence>
<dbReference type="EMBL" id="CM045770">
    <property type="protein sequence ID" value="KAI7992491.1"/>
    <property type="molecule type" value="Genomic_DNA"/>
</dbReference>
<name>A0ACC0FWZ5_9ERIC</name>
<gene>
    <name evidence="1" type="ORF">LOK49_LG12G02385</name>
</gene>
<keyword evidence="2" id="KW-1185">Reference proteome</keyword>
<dbReference type="Proteomes" id="UP001060215">
    <property type="component" value="Chromosome 13"/>
</dbReference>
<evidence type="ECO:0000313" key="2">
    <source>
        <dbReference type="Proteomes" id="UP001060215"/>
    </source>
</evidence>
<reference evidence="1 2" key="1">
    <citation type="journal article" date="2022" name="Plant J.">
        <title>Chromosome-level genome of Camellia lanceoleosa provides a valuable resource for understanding genome evolution and self-incompatibility.</title>
        <authorList>
            <person name="Gong W."/>
            <person name="Xiao S."/>
            <person name="Wang L."/>
            <person name="Liao Z."/>
            <person name="Chang Y."/>
            <person name="Mo W."/>
            <person name="Hu G."/>
            <person name="Li W."/>
            <person name="Zhao G."/>
            <person name="Zhu H."/>
            <person name="Hu X."/>
            <person name="Ji K."/>
            <person name="Xiang X."/>
            <person name="Song Q."/>
            <person name="Yuan D."/>
            <person name="Jin S."/>
            <person name="Zhang L."/>
        </authorList>
    </citation>
    <scope>NUCLEOTIDE SEQUENCE [LARGE SCALE GENOMIC DNA]</scope>
    <source>
        <strain evidence="1">SQ_2022a</strain>
    </source>
</reference>
<comment type="caution">
    <text evidence="1">The sequence shown here is derived from an EMBL/GenBank/DDBJ whole genome shotgun (WGS) entry which is preliminary data.</text>
</comment>